<gene>
    <name evidence="1" type="ORF">SAMN05421547_13274</name>
</gene>
<dbReference type="Proteomes" id="UP000183417">
    <property type="component" value="Unassembled WGS sequence"/>
</dbReference>
<dbReference type="GeneID" id="94691354"/>
<name>A0A1H3TU36_9BURK</name>
<accession>A0A1H3TU36</accession>
<organism evidence="1 2">
    <name type="scientific">Delftia lacustris</name>
    <dbReference type="NCBI Taxonomy" id="558537"/>
    <lineage>
        <taxon>Bacteria</taxon>
        <taxon>Pseudomonadati</taxon>
        <taxon>Pseudomonadota</taxon>
        <taxon>Betaproteobacteria</taxon>
        <taxon>Burkholderiales</taxon>
        <taxon>Comamonadaceae</taxon>
        <taxon>Delftia</taxon>
    </lineage>
</organism>
<evidence type="ECO:0000313" key="1">
    <source>
        <dbReference type="EMBL" id="SDZ53672.1"/>
    </source>
</evidence>
<reference evidence="1 2" key="1">
    <citation type="submission" date="2016-10" db="EMBL/GenBank/DDBJ databases">
        <authorList>
            <person name="de Groot N.N."/>
        </authorList>
    </citation>
    <scope>NUCLEOTIDE SEQUENCE [LARGE SCALE GENOMIC DNA]</scope>
    <source>
        <strain evidence="1 2">LMG 24775</strain>
    </source>
</reference>
<sequence>MNARPPCLASQDADAYAHQHGEYDAEDAALDAYTREHYGPPFAPEFVEEALHKAPFSTAKKIASAGHYMAICSAIDDWLRDFAEQCARRDMQEARNAA</sequence>
<proteinExistence type="predicted"/>
<dbReference type="EMBL" id="FNPE01000032">
    <property type="protein sequence ID" value="SDZ53672.1"/>
    <property type="molecule type" value="Genomic_DNA"/>
</dbReference>
<protein>
    <submittedName>
        <fullName evidence="1">Uncharacterized protein</fullName>
    </submittedName>
</protein>
<evidence type="ECO:0000313" key="2">
    <source>
        <dbReference type="Proteomes" id="UP000183417"/>
    </source>
</evidence>
<dbReference type="RefSeq" id="WP_074923722.1">
    <property type="nucleotide sequence ID" value="NZ_CP141274.1"/>
</dbReference>
<dbReference type="AlphaFoldDB" id="A0A1H3TU36"/>